<keyword evidence="1" id="KW-0808">Transferase</keyword>
<dbReference type="PROSITE" id="PS50146">
    <property type="entry name" value="DAGK"/>
    <property type="match status" value="1"/>
</dbReference>
<dbReference type="GO" id="GO:0001727">
    <property type="term" value="F:lipid kinase activity"/>
    <property type="evidence" value="ECO:0007669"/>
    <property type="project" value="TreeGrafter"/>
</dbReference>
<evidence type="ECO:0000256" key="1">
    <source>
        <dbReference type="ARBA" id="ARBA00022679"/>
    </source>
</evidence>
<dbReference type="InterPro" id="IPR017438">
    <property type="entry name" value="ATP-NAD_kinase_N"/>
</dbReference>
<evidence type="ECO:0000256" key="2">
    <source>
        <dbReference type="ARBA" id="ARBA00022741"/>
    </source>
</evidence>
<dbReference type="Proteomes" id="UP001344447">
    <property type="component" value="Unassembled WGS sequence"/>
</dbReference>
<feature type="region of interest" description="Disordered" evidence="6">
    <location>
        <begin position="1"/>
        <end position="216"/>
    </location>
</feature>
<feature type="compositionally biased region" description="Polar residues" evidence="6">
    <location>
        <begin position="128"/>
        <end position="140"/>
    </location>
</feature>
<feature type="compositionally biased region" description="Polar residues" evidence="6">
    <location>
        <begin position="74"/>
        <end position="100"/>
    </location>
</feature>
<dbReference type="SMART" id="SM00046">
    <property type="entry name" value="DAGKc"/>
    <property type="match status" value="1"/>
</dbReference>
<keyword evidence="4" id="KW-0067">ATP-binding</keyword>
<dbReference type="EMBL" id="JAVFKY010000006">
    <property type="protein sequence ID" value="KAK5574996.1"/>
    <property type="molecule type" value="Genomic_DNA"/>
</dbReference>
<dbReference type="InterPro" id="IPR050187">
    <property type="entry name" value="Lipid_Phosphate_FormReg"/>
</dbReference>
<feature type="compositionally biased region" description="Polar residues" evidence="6">
    <location>
        <begin position="450"/>
        <end position="479"/>
    </location>
</feature>
<feature type="compositionally biased region" description="Low complexity" evidence="6">
    <location>
        <begin position="101"/>
        <end position="121"/>
    </location>
</feature>
<keyword evidence="2" id="KW-0547">Nucleotide-binding</keyword>
<keyword evidence="9" id="KW-1185">Reference proteome</keyword>
<proteinExistence type="predicted"/>
<dbReference type="Gene3D" id="3.40.50.10330">
    <property type="entry name" value="Probable inorganic polyphosphate/atp-NAD kinase, domain 1"/>
    <property type="match status" value="1"/>
</dbReference>
<dbReference type="Pfam" id="PF00781">
    <property type="entry name" value="DAGK_cat"/>
    <property type="match status" value="1"/>
</dbReference>
<dbReference type="GO" id="GO:0046512">
    <property type="term" value="P:sphingosine biosynthetic process"/>
    <property type="evidence" value="ECO:0007669"/>
    <property type="project" value="TreeGrafter"/>
</dbReference>
<organism evidence="8 9">
    <name type="scientific">Dictyostelium firmibasis</name>
    <dbReference type="NCBI Taxonomy" id="79012"/>
    <lineage>
        <taxon>Eukaryota</taxon>
        <taxon>Amoebozoa</taxon>
        <taxon>Evosea</taxon>
        <taxon>Eumycetozoa</taxon>
        <taxon>Dictyostelia</taxon>
        <taxon>Dictyosteliales</taxon>
        <taxon>Dictyosteliaceae</taxon>
        <taxon>Dictyostelium</taxon>
    </lineage>
</organism>
<evidence type="ECO:0000256" key="5">
    <source>
        <dbReference type="SAM" id="Coils"/>
    </source>
</evidence>
<dbReference type="SUPFAM" id="SSF111331">
    <property type="entry name" value="NAD kinase/diacylglycerol kinase-like"/>
    <property type="match status" value="1"/>
</dbReference>
<evidence type="ECO:0000256" key="3">
    <source>
        <dbReference type="ARBA" id="ARBA00022777"/>
    </source>
</evidence>
<protein>
    <recommendedName>
        <fullName evidence="7">DAGKc domain-containing protein</fullName>
    </recommendedName>
</protein>
<evidence type="ECO:0000256" key="4">
    <source>
        <dbReference type="ARBA" id="ARBA00022840"/>
    </source>
</evidence>
<feature type="domain" description="DAGKc" evidence="7">
    <location>
        <begin position="247"/>
        <end position="383"/>
    </location>
</feature>
<evidence type="ECO:0000259" key="7">
    <source>
        <dbReference type="PROSITE" id="PS50146"/>
    </source>
</evidence>
<feature type="coiled-coil region" evidence="5">
    <location>
        <begin position="621"/>
        <end position="673"/>
    </location>
</feature>
<name>A0AAN7YMF5_9MYCE</name>
<dbReference type="InterPro" id="IPR001206">
    <property type="entry name" value="Diacylglycerol_kinase_cat_dom"/>
</dbReference>
<feature type="compositionally biased region" description="Low complexity" evidence="6">
    <location>
        <begin position="1"/>
        <end position="30"/>
    </location>
</feature>
<accession>A0AAN7YMF5</accession>
<feature type="compositionally biased region" description="Low complexity" evidence="6">
    <location>
        <begin position="145"/>
        <end position="184"/>
    </location>
</feature>
<dbReference type="GO" id="GO:0005737">
    <property type="term" value="C:cytoplasm"/>
    <property type="evidence" value="ECO:0007669"/>
    <property type="project" value="TreeGrafter"/>
</dbReference>
<evidence type="ECO:0000313" key="9">
    <source>
        <dbReference type="Proteomes" id="UP001344447"/>
    </source>
</evidence>
<evidence type="ECO:0000313" key="8">
    <source>
        <dbReference type="EMBL" id="KAK5574996.1"/>
    </source>
</evidence>
<dbReference type="PANTHER" id="PTHR12358">
    <property type="entry name" value="SPHINGOSINE KINASE"/>
    <property type="match status" value="1"/>
</dbReference>
<dbReference type="InterPro" id="IPR045540">
    <property type="entry name" value="YegS/DAGK_C"/>
</dbReference>
<feature type="region of interest" description="Disordered" evidence="6">
    <location>
        <begin position="450"/>
        <end position="481"/>
    </location>
</feature>
<comment type="caution">
    <text evidence="8">The sequence shown here is derived from an EMBL/GenBank/DDBJ whole genome shotgun (WGS) entry which is preliminary data.</text>
</comment>
<keyword evidence="3" id="KW-0418">Kinase</keyword>
<dbReference type="GO" id="GO:0016020">
    <property type="term" value="C:membrane"/>
    <property type="evidence" value="ECO:0007669"/>
    <property type="project" value="TreeGrafter"/>
</dbReference>
<dbReference type="AlphaFoldDB" id="A0AAN7YMF5"/>
<dbReference type="PANTHER" id="PTHR12358:SF110">
    <property type="entry name" value="SPHINGOSINE KINASE RELATED PROTEIN"/>
    <property type="match status" value="1"/>
</dbReference>
<feature type="compositionally biased region" description="Polar residues" evidence="6">
    <location>
        <begin position="185"/>
        <end position="215"/>
    </location>
</feature>
<keyword evidence="5" id="KW-0175">Coiled coil</keyword>
<gene>
    <name evidence="8" type="ORF">RB653_010251</name>
</gene>
<reference evidence="8 9" key="1">
    <citation type="submission" date="2023-11" db="EMBL/GenBank/DDBJ databases">
        <title>Dfirmibasis_genome.</title>
        <authorList>
            <person name="Edelbroek B."/>
            <person name="Kjellin J."/>
            <person name="Jerlstrom-Hultqvist J."/>
            <person name="Soderbom F."/>
        </authorList>
    </citation>
    <scope>NUCLEOTIDE SEQUENCE [LARGE SCALE GENOMIC DNA]</scope>
    <source>
        <strain evidence="8 9">TNS-C-14</strain>
    </source>
</reference>
<sequence length="701" mass="77152">MSEVEAPSTETTSVSTSTTSTTSTPSPSTSRFSFKNIFSKHSKKDSGDTHQSSTNLKEKESKESKRKSKSYKRTQSLENFSKSPSTSENNIQSPDNAAANTQQTPTTPPTTTTTIDTVPITMIAPTGSLPNMSEVLSNGISLEGNDNNNNNNNEASSSSSSISSSNTSTPLTESTTSTPSELVTPQNSTSSLMKQSPQGADSVTTNNNRRSWSEQLDSDKENFVNDLNEQSVLSHPSFCEPSRVKRIKVANVTIIFNPMSGSKIGEKIMVEAKKYFEVHGIKVHVIPTEYKGHAEVLCRTLDIEGIDVVCLVGGDGTIHEAVNGIMKRDPESRERFVMACLPAGTGNSFVLELQGKLSIKHVCERVVNGLTVPIDIAKVTIVGKSKISAECSRRKLEYNTLKKKFAHVNLDASTLSSSQEAGRRSIQAYRQIRPDALMEYGSTLSNQFNSSNGIDRAPSSSDLGTDSITEGGEQNNADDSTPEPIYCFNSLHWGLGSKVNITAEKMRWMGKAVRYTTAALLELCRGERILARIEYEDANGEVTALEDEFCLAIVNNIQGAAKGMKMAPKAKLNDGLIDLILVKSHKTFDLMNIFTKVYDGTHTELDYVIYKQVKRFSITPFKKDKERKKRLRKEKKRIKAAIKAGREHSKNPLEILKTECNTILSELEDQIDEEIIDIDGELKGQTPFVCEMIPRSVRVVV</sequence>
<dbReference type="Gene3D" id="2.60.200.40">
    <property type="match status" value="2"/>
</dbReference>
<dbReference type="GO" id="GO:0005524">
    <property type="term" value="F:ATP binding"/>
    <property type="evidence" value="ECO:0007669"/>
    <property type="project" value="UniProtKB-KW"/>
</dbReference>
<dbReference type="Pfam" id="PF19279">
    <property type="entry name" value="YegS_C"/>
    <property type="match status" value="1"/>
</dbReference>
<evidence type="ECO:0000256" key="6">
    <source>
        <dbReference type="SAM" id="MobiDB-lite"/>
    </source>
</evidence>
<dbReference type="InterPro" id="IPR016064">
    <property type="entry name" value="NAD/diacylglycerol_kinase_sf"/>
</dbReference>